<dbReference type="Proteomes" id="UP000279259">
    <property type="component" value="Unassembled WGS sequence"/>
</dbReference>
<evidence type="ECO:0000313" key="3">
    <source>
        <dbReference type="EMBL" id="RSH95187.1"/>
    </source>
</evidence>
<dbReference type="OrthoDB" id="25818at2759"/>
<reference evidence="3 4" key="1">
    <citation type="submission" date="2018-11" db="EMBL/GenBank/DDBJ databases">
        <title>Genome sequence of Saitozyma podzolica DSM 27192.</title>
        <authorList>
            <person name="Aliyu H."/>
            <person name="Gorte O."/>
            <person name="Ochsenreither K."/>
        </authorList>
    </citation>
    <scope>NUCLEOTIDE SEQUENCE [LARGE SCALE GENOMIC DNA]</scope>
    <source>
        <strain evidence="3 4">DSM 27192</strain>
    </source>
</reference>
<evidence type="ECO:0000256" key="2">
    <source>
        <dbReference type="ARBA" id="ARBA00022679"/>
    </source>
</evidence>
<name>A0A427YVR6_9TREE</name>
<evidence type="ECO:0000256" key="1">
    <source>
        <dbReference type="ARBA" id="ARBA00007274"/>
    </source>
</evidence>
<gene>
    <name evidence="3" type="ORF">EHS25_000273</name>
</gene>
<keyword evidence="2" id="KW-0808">Transferase</keyword>
<comment type="similarity">
    <text evidence="1">Belongs to the transferase hexapeptide repeat family.</text>
</comment>
<dbReference type="STRING" id="1890683.A0A427YVR6"/>
<dbReference type="AlphaFoldDB" id="A0A427YVR6"/>
<organism evidence="3 4">
    <name type="scientific">Saitozyma podzolica</name>
    <dbReference type="NCBI Taxonomy" id="1890683"/>
    <lineage>
        <taxon>Eukaryota</taxon>
        <taxon>Fungi</taxon>
        <taxon>Dikarya</taxon>
        <taxon>Basidiomycota</taxon>
        <taxon>Agaricomycotina</taxon>
        <taxon>Tremellomycetes</taxon>
        <taxon>Tremellales</taxon>
        <taxon>Trimorphomycetaceae</taxon>
        <taxon>Saitozyma</taxon>
    </lineage>
</organism>
<dbReference type="SUPFAM" id="SSF51161">
    <property type="entry name" value="Trimeric LpxA-like enzymes"/>
    <property type="match status" value="1"/>
</dbReference>
<comment type="caution">
    <text evidence="3">The sequence shown here is derived from an EMBL/GenBank/DDBJ whole genome shotgun (WGS) entry which is preliminary data.</text>
</comment>
<sequence>MDLIILDGAPVKLGTRILCGPRVGIYAATHSTDVDERQGGYERAYPVEMGDDCWIGGGAIINSPPRSGKVARELEERS</sequence>
<dbReference type="Gene3D" id="2.160.10.10">
    <property type="entry name" value="Hexapeptide repeat proteins"/>
    <property type="match status" value="1"/>
</dbReference>
<dbReference type="PANTHER" id="PTHR23416">
    <property type="entry name" value="SIALIC ACID SYNTHASE-RELATED"/>
    <property type="match status" value="1"/>
</dbReference>
<protein>
    <recommendedName>
        <fullName evidence="5">Mannose-1-phosphate guanylyltransferase</fullName>
    </recommendedName>
</protein>
<dbReference type="PANTHER" id="PTHR23416:SF23">
    <property type="entry name" value="ACETYLTRANSFERASE C18B11.09C-RELATED"/>
    <property type="match status" value="1"/>
</dbReference>
<dbReference type="InterPro" id="IPR051159">
    <property type="entry name" value="Hexapeptide_acetyltransf"/>
</dbReference>
<dbReference type="InterPro" id="IPR011004">
    <property type="entry name" value="Trimer_LpxA-like_sf"/>
</dbReference>
<dbReference type="GO" id="GO:0008374">
    <property type="term" value="F:O-acyltransferase activity"/>
    <property type="evidence" value="ECO:0007669"/>
    <property type="project" value="TreeGrafter"/>
</dbReference>
<keyword evidence="4" id="KW-1185">Reference proteome</keyword>
<accession>A0A427YVR6</accession>
<dbReference type="EMBL" id="RSCD01000001">
    <property type="protein sequence ID" value="RSH95187.1"/>
    <property type="molecule type" value="Genomic_DNA"/>
</dbReference>
<proteinExistence type="inferred from homology"/>
<evidence type="ECO:0000313" key="4">
    <source>
        <dbReference type="Proteomes" id="UP000279259"/>
    </source>
</evidence>
<evidence type="ECO:0008006" key="5">
    <source>
        <dbReference type="Google" id="ProtNLM"/>
    </source>
</evidence>